<dbReference type="Proteomes" id="UP001324427">
    <property type="component" value="Unassembled WGS sequence"/>
</dbReference>
<reference evidence="1 2" key="1">
    <citation type="submission" date="2021-11" db="EMBL/GenBank/DDBJ databases">
        <title>Black yeast isolated from Biological Soil Crust.</title>
        <authorList>
            <person name="Kurbessoian T."/>
        </authorList>
    </citation>
    <scope>NUCLEOTIDE SEQUENCE [LARGE SCALE GENOMIC DNA]</scope>
    <source>
        <strain evidence="1 2">CCFEE 5522</strain>
    </source>
</reference>
<proteinExistence type="predicted"/>
<protein>
    <submittedName>
        <fullName evidence="1">Uncharacterized protein</fullName>
    </submittedName>
</protein>
<evidence type="ECO:0000313" key="2">
    <source>
        <dbReference type="Proteomes" id="UP001324427"/>
    </source>
</evidence>
<sequence>MATRSVLSNDDLLSNIVAFSDTSVISYARLVSRGFEAAASPYLFSTLRLGLRKRYFRRLKRVAADEKFAKGGREIVWDTATYACGARPYDSTDVSYLWYYSGASPDEISTHCQSERDAALARLKALDKDEMAIVADFSGLAVQLHESLRCFTGLKGVTFTTWSSANRAFFDRDSKRMSPPYRTLAGSPRNVQTQSAAFSVPLGALSHTSAIRSEVVQASTS</sequence>
<evidence type="ECO:0000313" key="1">
    <source>
        <dbReference type="EMBL" id="KAK4539628.1"/>
    </source>
</evidence>
<name>A0AAV9J418_9PEZI</name>
<comment type="caution">
    <text evidence="1">The sequence shown here is derived from an EMBL/GenBank/DDBJ whole genome shotgun (WGS) entry which is preliminary data.</text>
</comment>
<gene>
    <name evidence="1" type="ORF">LTR36_010511</name>
</gene>
<accession>A0AAV9J418</accession>
<dbReference type="EMBL" id="JAVFHQ010000088">
    <property type="protein sequence ID" value="KAK4539628.1"/>
    <property type="molecule type" value="Genomic_DNA"/>
</dbReference>
<keyword evidence="2" id="KW-1185">Reference proteome</keyword>
<organism evidence="1 2">
    <name type="scientific">Oleoguttula mirabilis</name>
    <dbReference type="NCBI Taxonomy" id="1507867"/>
    <lineage>
        <taxon>Eukaryota</taxon>
        <taxon>Fungi</taxon>
        <taxon>Dikarya</taxon>
        <taxon>Ascomycota</taxon>
        <taxon>Pezizomycotina</taxon>
        <taxon>Dothideomycetes</taxon>
        <taxon>Dothideomycetidae</taxon>
        <taxon>Mycosphaerellales</taxon>
        <taxon>Teratosphaeriaceae</taxon>
        <taxon>Oleoguttula</taxon>
    </lineage>
</organism>
<dbReference type="AlphaFoldDB" id="A0AAV9J418"/>